<dbReference type="AlphaFoldDB" id="A0A2H3CLV7"/>
<name>A0A2H3CLV7_ARMGA</name>
<sequence length="166" mass="18336">MNSQTDGILATAAKALERNELRQPGNIERKLSSATDKYSDATSKPSAEAVDAAISSGVGNLIQSQLTGWKTVSSTLVAALDELQKIHPFISVAVLPFKAALHLELKRRENDTKIIALHFMMKEMMETLFILENISVGDFENLLAYLTKTAEKFGRDIMVVIQRQKS</sequence>
<organism evidence="2 3">
    <name type="scientific">Armillaria gallica</name>
    <name type="common">Bulbous honey fungus</name>
    <name type="synonym">Armillaria bulbosa</name>
    <dbReference type="NCBI Taxonomy" id="47427"/>
    <lineage>
        <taxon>Eukaryota</taxon>
        <taxon>Fungi</taxon>
        <taxon>Dikarya</taxon>
        <taxon>Basidiomycota</taxon>
        <taxon>Agaricomycotina</taxon>
        <taxon>Agaricomycetes</taxon>
        <taxon>Agaricomycetidae</taxon>
        <taxon>Agaricales</taxon>
        <taxon>Marasmiineae</taxon>
        <taxon>Physalacriaceae</taxon>
        <taxon>Armillaria</taxon>
    </lineage>
</organism>
<feature type="compositionally biased region" description="Polar residues" evidence="1">
    <location>
        <begin position="32"/>
        <end position="42"/>
    </location>
</feature>
<dbReference type="OrthoDB" id="2122982at2759"/>
<accession>A0A2H3CLV7</accession>
<protein>
    <submittedName>
        <fullName evidence="2">Uncharacterized protein</fullName>
    </submittedName>
</protein>
<gene>
    <name evidence="2" type="ORF">ARMGADRAFT_1021057</name>
</gene>
<evidence type="ECO:0000256" key="1">
    <source>
        <dbReference type="SAM" id="MobiDB-lite"/>
    </source>
</evidence>
<dbReference type="Proteomes" id="UP000217790">
    <property type="component" value="Unassembled WGS sequence"/>
</dbReference>
<dbReference type="InParanoid" id="A0A2H3CLV7"/>
<evidence type="ECO:0000313" key="2">
    <source>
        <dbReference type="EMBL" id="PBK80172.1"/>
    </source>
</evidence>
<reference evidence="3" key="1">
    <citation type="journal article" date="2017" name="Nat. Ecol. Evol.">
        <title>Genome expansion and lineage-specific genetic innovations in the forest pathogenic fungi Armillaria.</title>
        <authorList>
            <person name="Sipos G."/>
            <person name="Prasanna A.N."/>
            <person name="Walter M.C."/>
            <person name="O'Connor E."/>
            <person name="Balint B."/>
            <person name="Krizsan K."/>
            <person name="Kiss B."/>
            <person name="Hess J."/>
            <person name="Varga T."/>
            <person name="Slot J."/>
            <person name="Riley R."/>
            <person name="Boka B."/>
            <person name="Rigling D."/>
            <person name="Barry K."/>
            <person name="Lee J."/>
            <person name="Mihaltcheva S."/>
            <person name="LaButti K."/>
            <person name="Lipzen A."/>
            <person name="Waldron R."/>
            <person name="Moloney N.M."/>
            <person name="Sperisen C."/>
            <person name="Kredics L."/>
            <person name="Vagvoelgyi C."/>
            <person name="Patrignani A."/>
            <person name="Fitzpatrick D."/>
            <person name="Nagy I."/>
            <person name="Doyle S."/>
            <person name="Anderson J.B."/>
            <person name="Grigoriev I.V."/>
            <person name="Gueldener U."/>
            <person name="Muensterkoetter M."/>
            <person name="Nagy L.G."/>
        </authorList>
    </citation>
    <scope>NUCLEOTIDE SEQUENCE [LARGE SCALE GENOMIC DNA]</scope>
    <source>
        <strain evidence="3">Ar21-2</strain>
    </source>
</reference>
<proteinExistence type="predicted"/>
<evidence type="ECO:0000313" key="3">
    <source>
        <dbReference type="Proteomes" id="UP000217790"/>
    </source>
</evidence>
<dbReference type="EMBL" id="KZ293751">
    <property type="protein sequence ID" value="PBK80172.1"/>
    <property type="molecule type" value="Genomic_DNA"/>
</dbReference>
<feature type="compositionally biased region" description="Basic and acidic residues" evidence="1">
    <location>
        <begin position="19"/>
        <end position="31"/>
    </location>
</feature>
<keyword evidence="3" id="KW-1185">Reference proteome</keyword>
<feature type="region of interest" description="Disordered" evidence="1">
    <location>
        <begin position="19"/>
        <end position="42"/>
    </location>
</feature>